<evidence type="ECO:0000313" key="3">
    <source>
        <dbReference type="Proteomes" id="UP000660262"/>
    </source>
</evidence>
<keyword evidence="3" id="KW-1185">Reference proteome</keyword>
<gene>
    <name evidence="2" type="ORF">PPROV_000373500</name>
</gene>
<dbReference type="EMBL" id="BNJQ01000009">
    <property type="protein sequence ID" value="GHP04983.1"/>
    <property type="molecule type" value="Genomic_DNA"/>
</dbReference>
<feature type="compositionally biased region" description="Basic residues" evidence="1">
    <location>
        <begin position="117"/>
        <end position="127"/>
    </location>
</feature>
<accession>A0A830HEQ6</accession>
<feature type="region of interest" description="Disordered" evidence="1">
    <location>
        <begin position="50"/>
        <end position="127"/>
    </location>
</feature>
<feature type="compositionally biased region" description="Polar residues" evidence="1">
    <location>
        <begin position="105"/>
        <end position="116"/>
    </location>
</feature>
<reference evidence="2" key="1">
    <citation type="submission" date="2020-10" db="EMBL/GenBank/DDBJ databases">
        <title>Unveiling of a novel bifunctional photoreceptor, Dualchrome1, isolated from a cosmopolitan green alga.</title>
        <authorList>
            <person name="Suzuki S."/>
            <person name="Kawachi M."/>
        </authorList>
    </citation>
    <scope>NUCLEOTIDE SEQUENCE</scope>
    <source>
        <strain evidence="2">NIES 2893</strain>
    </source>
</reference>
<dbReference type="AlphaFoldDB" id="A0A830HEQ6"/>
<proteinExistence type="predicted"/>
<feature type="compositionally biased region" description="Low complexity" evidence="1">
    <location>
        <begin position="80"/>
        <end position="104"/>
    </location>
</feature>
<organism evidence="2 3">
    <name type="scientific">Pycnococcus provasolii</name>
    <dbReference type="NCBI Taxonomy" id="41880"/>
    <lineage>
        <taxon>Eukaryota</taxon>
        <taxon>Viridiplantae</taxon>
        <taxon>Chlorophyta</taxon>
        <taxon>Pseudoscourfieldiophyceae</taxon>
        <taxon>Pseudoscourfieldiales</taxon>
        <taxon>Pycnococcaceae</taxon>
        <taxon>Pycnococcus</taxon>
    </lineage>
</organism>
<dbReference type="Proteomes" id="UP000660262">
    <property type="component" value="Unassembled WGS sequence"/>
</dbReference>
<comment type="caution">
    <text evidence="2">The sequence shown here is derived from an EMBL/GenBank/DDBJ whole genome shotgun (WGS) entry which is preliminary data.</text>
</comment>
<protein>
    <submittedName>
        <fullName evidence="2">Uncharacterized protein</fullName>
    </submittedName>
</protein>
<evidence type="ECO:0000256" key="1">
    <source>
        <dbReference type="SAM" id="MobiDB-lite"/>
    </source>
</evidence>
<name>A0A830HEQ6_9CHLO</name>
<feature type="compositionally biased region" description="Basic and acidic residues" evidence="1">
    <location>
        <begin position="67"/>
        <end position="79"/>
    </location>
</feature>
<evidence type="ECO:0000313" key="2">
    <source>
        <dbReference type="EMBL" id="GHP04983.1"/>
    </source>
</evidence>
<sequence length="319" mass="34797">MALCRAGALVKGARVPAHLCITFGGLPSPHRADNKARRVAFMNRRCAHARMNRPLSPGPLRAYPASRRQEVGASDKSDGVDAAPVSSASSASTSQQQSAVKTTAPRTSSKKMTQTRLTRRPTKKAPAHKLAAARNICDVYIRGVPLAGLGDIPMWCYPKSLEHKQLILVASTEDPTSDERLRNIAQLTPHESCDPSKTILPPVVGDEESKLVRVGEVVDFLPVKPLATNTVLRVAFQMKVVGQVRIRAVQFANGRAMTETDKERSSRARVSYIGRISSDYLPQIHKAALAWNDVPLQVGKTDCRDFCDDVLSAMSLNVR</sequence>